<proteinExistence type="predicted"/>
<evidence type="ECO:0000313" key="1">
    <source>
        <dbReference type="EMBL" id="KCZ80091.1"/>
    </source>
</evidence>
<dbReference type="VEuPathDB" id="MicrosporidiaDB:H312_02516"/>
<accession>A0A059EZG8</accession>
<keyword evidence="2" id="KW-1185">Reference proteome</keyword>
<dbReference type="Proteomes" id="UP000030655">
    <property type="component" value="Unassembled WGS sequence"/>
</dbReference>
<dbReference type="HOGENOM" id="CLU_3376968_0_0_1"/>
<evidence type="ECO:0000313" key="2">
    <source>
        <dbReference type="Proteomes" id="UP000030655"/>
    </source>
</evidence>
<sequence length="34" mass="3940">MIRNCFSCYGIGKLVYIEATMDDFKYVAILSLNF</sequence>
<organism evidence="1 2">
    <name type="scientific">Anncaliia algerae PRA339</name>
    <dbReference type="NCBI Taxonomy" id="1288291"/>
    <lineage>
        <taxon>Eukaryota</taxon>
        <taxon>Fungi</taxon>
        <taxon>Fungi incertae sedis</taxon>
        <taxon>Microsporidia</taxon>
        <taxon>Tubulinosematoidea</taxon>
        <taxon>Tubulinosematidae</taxon>
        <taxon>Anncaliia</taxon>
    </lineage>
</organism>
<protein>
    <submittedName>
        <fullName evidence="1">Uncharacterized protein</fullName>
    </submittedName>
</protein>
<dbReference type="AlphaFoldDB" id="A0A059EZG8"/>
<name>A0A059EZG8_9MICR</name>
<gene>
    <name evidence="1" type="ORF">H312_02516</name>
</gene>
<reference evidence="1 2" key="2">
    <citation type="submission" date="2014-03" db="EMBL/GenBank/DDBJ databases">
        <title>The Genome Sequence of Anncaliia algerae insect isolate PRA339.</title>
        <authorList>
            <consortium name="The Broad Institute Genome Sequencing Platform"/>
            <consortium name="The Broad Institute Genome Sequencing Center for Infectious Disease"/>
            <person name="Cuomo C."/>
            <person name="Becnel J."/>
            <person name="Sanscrainte N."/>
            <person name="Walker B."/>
            <person name="Young S.K."/>
            <person name="Zeng Q."/>
            <person name="Gargeya S."/>
            <person name="Fitzgerald M."/>
            <person name="Haas B."/>
            <person name="Abouelleil A."/>
            <person name="Alvarado L."/>
            <person name="Arachchi H.M."/>
            <person name="Berlin A.M."/>
            <person name="Chapman S.B."/>
            <person name="Dewar J."/>
            <person name="Goldberg J."/>
            <person name="Griggs A."/>
            <person name="Gujja S."/>
            <person name="Hansen M."/>
            <person name="Howarth C."/>
            <person name="Imamovic A."/>
            <person name="Larimer J."/>
            <person name="McCowan C."/>
            <person name="Murphy C."/>
            <person name="Neiman D."/>
            <person name="Pearson M."/>
            <person name="Priest M."/>
            <person name="Roberts A."/>
            <person name="Saif S."/>
            <person name="Shea T."/>
            <person name="Sisk P."/>
            <person name="Sykes S."/>
            <person name="Wortman J."/>
            <person name="Nusbaum C."/>
            <person name="Birren B."/>
        </authorList>
    </citation>
    <scope>NUCLEOTIDE SEQUENCE [LARGE SCALE GENOMIC DNA]</scope>
    <source>
        <strain evidence="1 2">PRA339</strain>
    </source>
</reference>
<reference evidence="2" key="1">
    <citation type="submission" date="2013-02" db="EMBL/GenBank/DDBJ databases">
        <authorList>
            <consortium name="The Broad Institute Genome Sequencing Platform"/>
            <person name="Cuomo C."/>
            <person name="Becnel J."/>
            <person name="Sanscrainte N."/>
            <person name="Walker B."/>
            <person name="Young S.K."/>
            <person name="Zeng Q."/>
            <person name="Gargeya S."/>
            <person name="Fitzgerald M."/>
            <person name="Haas B."/>
            <person name="Abouelleil A."/>
            <person name="Alvarado L."/>
            <person name="Arachchi H.M."/>
            <person name="Berlin A.M."/>
            <person name="Chapman S.B."/>
            <person name="Dewar J."/>
            <person name="Goldberg J."/>
            <person name="Griggs A."/>
            <person name="Gujja S."/>
            <person name="Hansen M."/>
            <person name="Howarth C."/>
            <person name="Imamovic A."/>
            <person name="Larimer J."/>
            <person name="McCowan C."/>
            <person name="Murphy C."/>
            <person name="Neiman D."/>
            <person name="Pearson M."/>
            <person name="Priest M."/>
            <person name="Roberts A."/>
            <person name="Saif S."/>
            <person name="Shea T."/>
            <person name="Sisk P."/>
            <person name="Sykes S."/>
            <person name="Wortman J."/>
            <person name="Nusbaum C."/>
            <person name="Birren B."/>
        </authorList>
    </citation>
    <scope>NUCLEOTIDE SEQUENCE [LARGE SCALE GENOMIC DNA]</scope>
    <source>
        <strain evidence="2">PRA339</strain>
    </source>
</reference>
<dbReference type="EMBL" id="KK365205">
    <property type="protein sequence ID" value="KCZ80091.1"/>
    <property type="molecule type" value="Genomic_DNA"/>
</dbReference>
<dbReference type="OrthoDB" id="2193700at2759"/>